<dbReference type="SUPFAM" id="SSF55347">
    <property type="entry name" value="Glyceraldehyde-3-phosphate dehydrogenase-like, C-terminal domain"/>
    <property type="match status" value="1"/>
</dbReference>
<dbReference type="AlphaFoldDB" id="A0A7J4IS41"/>
<dbReference type="PANTHER" id="PTHR43125:SF1">
    <property type="entry name" value="INOSITOL-3-PHOSPHATE SYNTHASE"/>
    <property type="match status" value="1"/>
</dbReference>
<organism evidence="3 4">
    <name type="scientific">Candidatus Iainarchaeum sp</name>
    <dbReference type="NCBI Taxonomy" id="3101447"/>
    <lineage>
        <taxon>Archaea</taxon>
        <taxon>Candidatus Iainarchaeota</taxon>
        <taxon>Candidatus Iainarchaeia</taxon>
        <taxon>Candidatus Iainarchaeales</taxon>
        <taxon>Candidatus Iainarchaeaceae</taxon>
        <taxon>Candidatus Iainarchaeum</taxon>
    </lineage>
</organism>
<dbReference type="SUPFAM" id="SSF51735">
    <property type="entry name" value="NAD(P)-binding Rossmann-fold domains"/>
    <property type="match status" value="1"/>
</dbReference>
<dbReference type="Pfam" id="PF01658">
    <property type="entry name" value="Inos-1-P_synth"/>
    <property type="match status" value="1"/>
</dbReference>
<protein>
    <submittedName>
        <fullName evidence="3">Inositol-3-phosphate synthase</fullName>
    </submittedName>
</protein>
<proteinExistence type="inferred from homology"/>
<dbReference type="Gene3D" id="3.40.50.720">
    <property type="entry name" value="NAD(P)-binding Rossmann-like Domain"/>
    <property type="match status" value="1"/>
</dbReference>
<dbReference type="GO" id="GO:0004512">
    <property type="term" value="F:inositol-3-phosphate synthase activity"/>
    <property type="evidence" value="ECO:0007669"/>
    <property type="project" value="InterPro"/>
</dbReference>
<dbReference type="GO" id="GO:0006021">
    <property type="term" value="P:inositol biosynthetic process"/>
    <property type="evidence" value="ECO:0007669"/>
    <property type="project" value="InterPro"/>
</dbReference>
<dbReference type="InterPro" id="IPR002587">
    <property type="entry name" value="Myo-inos-1-P_Synthase"/>
</dbReference>
<feature type="domain" description="Myo-inositol-1-phosphate synthase GAPDH-like" evidence="2">
    <location>
        <begin position="199"/>
        <end position="307"/>
    </location>
</feature>
<dbReference type="EMBL" id="DUFG01000015">
    <property type="protein sequence ID" value="HIH08272.1"/>
    <property type="molecule type" value="Genomic_DNA"/>
</dbReference>
<dbReference type="GO" id="GO:0008654">
    <property type="term" value="P:phospholipid biosynthetic process"/>
    <property type="evidence" value="ECO:0007669"/>
    <property type="project" value="InterPro"/>
</dbReference>
<dbReference type="Gene3D" id="3.30.360.10">
    <property type="entry name" value="Dihydrodipicolinate Reductase, domain 2"/>
    <property type="match status" value="1"/>
</dbReference>
<dbReference type="InterPro" id="IPR013021">
    <property type="entry name" value="Myo-inos-1-P_Synthase_GAPDH"/>
</dbReference>
<evidence type="ECO:0000256" key="1">
    <source>
        <dbReference type="ARBA" id="ARBA00010813"/>
    </source>
</evidence>
<reference evidence="4" key="1">
    <citation type="journal article" date="2020" name="bioRxiv">
        <title>A rank-normalized archaeal taxonomy based on genome phylogeny resolves widespread incomplete and uneven classifications.</title>
        <authorList>
            <person name="Rinke C."/>
            <person name="Chuvochina M."/>
            <person name="Mussig A.J."/>
            <person name="Chaumeil P.-A."/>
            <person name="Waite D.W."/>
            <person name="Whitman W.B."/>
            <person name="Parks D.H."/>
            <person name="Hugenholtz P."/>
        </authorList>
    </citation>
    <scope>NUCLEOTIDE SEQUENCE [LARGE SCALE GENOMIC DNA]</scope>
</reference>
<dbReference type="InterPro" id="IPR036291">
    <property type="entry name" value="NAD(P)-bd_dom_sf"/>
</dbReference>
<evidence type="ECO:0000313" key="3">
    <source>
        <dbReference type="EMBL" id="HIH08272.1"/>
    </source>
</evidence>
<accession>A0A7J4IS41</accession>
<evidence type="ECO:0000313" key="4">
    <source>
        <dbReference type="Proteomes" id="UP000577419"/>
    </source>
</evidence>
<sequence>MAEIRVAIAGVGNCASSLVQGAYYYRGVSRKDELVSGLMHNVFGSYGIKDIKFVAAFDVDKRKVGKDLSQAIFEKPNCTKVFFRDVPKQNVIVQKPPVLDGVADHMKDYPDDRTFLVDEMQKPVDVASELKKTKADILVNYVPVGSEEAAKYYAEAALEAGCAFVNCMPVFIASNPEWEKKFRQKNLPIIGDDVKSQVGATITHRVLTKLFMDRGVKIDRTYQLNTGGNTDFLNMLERNRLKSKKISKTESVQSQMSIPLEAENIHIGPSDYVPWQKDNKVCFIRIEGRKFGDVPIELELRLSVEDSPNSAGVVIDSVRAAKIAMDRGIGGELTSVSAYTCKHPMHQFPDSVAKEMVEEFIKGSRER</sequence>
<dbReference type="InterPro" id="IPR052199">
    <property type="entry name" value="MIPS"/>
</dbReference>
<name>A0A7J4IS41_9ARCH</name>
<comment type="caution">
    <text evidence="3">The sequence shown here is derived from an EMBL/GenBank/DDBJ whole genome shotgun (WGS) entry which is preliminary data.</text>
</comment>
<gene>
    <name evidence="3" type="ORF">HA237_02790</name>
</gene>
<evidence type="ECO:0000259" key="2">
    <source>
        <dbReference type="Pfam" id="PF01658"/>
    </source>
</evidence>
<dbReference type="PIRSF" id="PIRSF015578">
    <property type="entry name" value="Myoinos-ppht_syn"/>
    <property type="match status" value="1"/>
</dbReference>
<comment type="similarity">
    <text evidence="1">Belongs to the myo-inositol 1-phosphate synthase family.</text>
</comment>
<dbReference type="Proteomes" id="UP000577419">
    <property type="component" value="Unassembled WGS sequence"/>
</dbReference>
<dbReference type="PANTHER" id="PTHR43125">
    <property type="entry name" value="INOSITOL-3-PHOSPHATE SYNTHASE"/>
    <property type="match status" value="1"/>
</dbReference>